<reference evidence="1 2" key="1">
    <citation type="submission" date="2015-12" db="EMBL/GenBank/DDBJ databases">
        <title>Draft genome sequence of Moniliophthora roreri, the causal agent of frosty pod rot of cacao.</title>
        <authorList>
            <person name="Aime M.C."/>
            <person name="Diaz-Valderrama J.R."/>
            <person name="Kijpornyongpan T."/>
            <person name="Phillips-Mora W."/>
        </authorList>
    </citation>
    <scope>NUCLEOTIDE SEQUENCE [LARGE SCALE GENOMIC DNA]</scope>
    <source>
        <strain evidence="1 2">MCA 2952</strain>
    </source>
</reference>
<proteinExistence type="predicted"/>
<organism evidence="1 2">
    <name type="scientific">Moniliophthora roreri</name>
    <name type="common">Frosty pod rot fungus</name>
    <name type="synonym">Monilia roreri</name>
    <dbReference type="NCBI Taxonomy" id="221103"/>
    <lineage>
        <taxon>Eukaryota</taxon>
        <taxon>Fungi</taxon>
        <taxon>Dikarya</taxon>
        <taxon>Basidiomycota</taxon>
        <taxon>Agaricomycotina</taxon>
        <taxon>Agaricomycetes</taxon>
        <taxon>Agaricomycetidae</taxon>
        <taxon>Agaricales</taxon>
        <taxon>Marasmiineae</taxon>
        <taxon>Marasmiaceae</taxon>
        <taxon>Moniliophthora</taxon>
    </lineage>
</organism>
<dbReference type="AlphaFoldDB" id="A0A0W0FCV4"/>
<dbReference type="Proteomes" id="UP000054988">
    <property type="component" value="Unassembled WGS sequence"/>
</dbReference>
<protein>
    <submittedName>
        <fullName evidence="1">Uncharacterized protein</fullName>
    </submittedName>
</protein>
<name>A0A0W0FCV4_MONRR</name>
<evidence type="ECO:0000313" key="2">
    <source>
        <dbReference type="Proteomes" id="UP000054988"/>
    </source>
</evidence>
<evidence type="ECO:0000313" key="1">
    <source>
        <dbReference type="EMBL" id="KTB34157.1"/>
    </source>
</evidence>
<dbReference type="EMBL" id="LATX01002117">
    <property type="protein sequence ID" value="KTB34157.1"/>
    <property type="molecule type" value="Genomic_DNA"/>
</dbReference>
<gene>
    <name evidence="1" type="ORF">WG66_13261</name>
</gene>
<accession>A0A0W0FCV4</accession>
<comment type="caution">
    <text evidence="1">The sequence shown here is derived from an EMBL/GenBank/DDBJ whole genome shotgun (WGS) entry which is preliminary data.</text>
</comment>
<sequence length="225" mass="25442">MNATPRLSLIVTKDNHSHMGLTWLQEQGGKSKHENGRSGFVYSGSSTCNTPSLAWYIFILFCPVLLPKLTLFFQQPFTGWLRKEPIQHPQSNLSGISFWRITTRKWAMSSSSMKNLAAHYLSLSARISWNRRRAYSNIRPPSDDVDVRLAASKGHKREAKRLGSVWPSMIRVQVMVVAGYSIREALPSVYSTIVPTDLHRDHYPSLSVEAVYYPLPPLSAQQLAV</sequence>